<dbReference type="EMBL" id="CM015725">
    <property type="protein sequence ID" value="KAF3699359.1"/>
    <property type="molecule type" value="Genomic_DNA"/>
</dbReference>
<dbReference type="AlphaFoldDB" id="A0A6G1QAB9"/>
<evidence type="ECO:0000313" key="2">
    <source>
        <dbReference type="Proteomes" id="UP000503349"/>
    </source>
</evidence>
<name>A0A6G1QAB9_CHAAH</name>
<proteinExistence type="predicted"/>
<accession>A0A6G1QAB9</accession>
<dbReference type="Proteomes" id="UP000503349">
    <property type="component" value="Chromosome 14"/>
</dbReference>
<gene>
    <name evidence="1" type="ORF">EXN66_Car015046</name>
</gene>
<reference evidence="1 2" key="1">
    <citation type="submission" date="2019-02" db="EMBL/GenBank/DDBJ databases">
        <title>Opniocepnalus argus genome.</title>
        <authorList>
            <person name="Zhou C."/>
            <person name="Xiao S."/>
        </authorList>
    </citation>
    <scope>NUCLEOTIDE SEQUENCE [LARGE SCALE GENOMIC DNA]</scope>
    <source>
        <strain evidence="1">OARG1902GOOAL</strain>
        <tissue evidence="1">Muscle</tissue>
    </source>
</reference>
<sequence>MFKCGGQGACYENCINYQCGYRRLQESGRDPENWLVWEKEHECDVRRVKKCEVSRTAPSGGDDCDVMAGEVIREVKGGYE</sequence>
<organism evidence="1 2">
    <name type="scientific">Channa argus</name>
    <name type="common">Northern snakehead</name>
    <name type="synonym">Ophicephalus argus</name>
    <dbReference type="NCBI Taxonomy" id="215402"/>
    <lineage>
        <taxon>Eukaryota</taxon>
        <taxon>Metazoa</taxon>
        <taxon>Chordata</taxon>
        <taxon>Craniata</taxon>
        <taxon>Vertebrata</taxon>
        <taxon>Euteleostomi</taxon>
        <taxon>Actinopterygii</taxon>
        <taxon>Neopterygii</taxon>
        <taxon>Teleostei</taxon>
        <taxon>Neoteleostei</taxon>
        <taxon>Acanthomorphata</taxon>
        <taxon>Anabantaria</taxon>
        <taxon>Anabantiformes</taxon>
        <taxon>Channoidei</taxon>
        <taxon>Channidae</taxon>
        <taxon>Channa</taxon>
    </lineage>
</organism>
<keyword evidence="2" id="KW-1185">Reference proteome</keyword>
<evidence type="ECO:0000313" key="1">
    <source>
        <dbReference type="EMBL" id="KAF3699359.1"/>
    </source>
</evidence>
<protein>
    <submittedName>
        <fullName evidence="1">Uncharacterized protein</fullName>
    </submittedName>
</protein>
<reference evidence="2" key="2">
    <citation type="submission" date="2019-02" db="EMBL/GenBank/DDBJ databases">
        <title>Opniocepnalus argus Var Kimnra genome.</title>
        <authorList>
            <person name="Zhou C."/>
            <person name="Xiao S."/>
        </authorList>
    </citation>
    <scope>NUCLEOTIDE SEQUENCE [LARGE SCALE GENOMIC DNA]</scope>
</reference>